<dbReference type="Gene3D" id="3.40.1190.20">
    <property type="match status" value="1"/>
</dbReference>
<evidence type="ECO:0000259" key="3">
    <source>
        <dbReference type="Pfam" id="PF00294"/>
    </source>
</evidence>
<evidence type="ECO:0000313" key="5">
    <source>
        <dbReference type="Proteomes" id="UP000035337"/>
    </source>
</evidence>
<dbReference type="PANTHER" id="PTHR10584">
    <property type="entry name" value="SUGAR KINASE"/>
    <property type="match status" value="1"/>
</dbReference>
<evidence type="ECO:0000313" key="4">
    <source>
        <dbReference type="EMBL" id="AKL98157.1"/>
    </source>
</evidence>
<keyword evidence="2 4" id="KW-0418">Kinase</keyword>
<reference evidence="4 5" key="1">
    <citation type="submission" date="2014-09" db="EMBL/GenBank/DDBJ databases">
        <title>Complete genome sequence of Endomicrobium proavitum.</title>
        <authorList>
            <person name="Zheng H."/>
        </authorList>
    </citation>
    <scope>NUCLEOTIDE SEQUENCE [LARGE SCALE GENOMIC DNA]</scope>
    <source>
        <strain evidence="4 5">Rsa215</strain>
    </source>
</reference>
<dbReference type="KEGG" id="epo:Epro_0778"/>
<dbReference type="AlphaFoldDB" id="A0A0G3WJV7"/>
<accession>A0A0G3WJV7</accession>
<dbReference type="OrthoDB" id="9775849at2"/>
<organism evidence="4 5">
    <name type="scientific">Endomicrobium proavitum</name>
    <dbReference type="NCBI Taxonomy" id="1408281"/>
    <lineage>
        <taxon>Bacteria</taxon>
        <taxon>Pseudomonadati</taxon>
        <taxon>Elusimicrobiota</taxon>
        <taxon>Endomicrobiia</taxon>
        <taxon>Endomicrobiales</taxon>
        <taxon>Endomicrobiaceae</taxon>
        <taxon>Endomicrobium</taxon>
    </lineage>
</organism>
<dbReference type="InterPro" id="IPR011611">
    <property type="entry name" value="PfkB_dom"/>
</dbReference>
<dbReference type="PATRIC" id="fig|1408281.3.peg.797"/>
<dbReference type="STRING" id="1408281.Epro_0778"/>
<name>A0A0G3WJV7_9BACT</name>
<evidence type="ECO:0000256" key="1">
    <source>
        <dbReference type="ARBA" id="ARBA00022679"/>
    </source>
</evidence>
<gene>
    <name evidence="4" type="primary">pfkB</name>
    <name evidence="4" type="ORF">Epro_0778</name>
</gene>
<dbReference type="RefSeq" id="WP_052570696.1">
    <property type="nucleotide sequence ID" value="NZ_CP009498.1"/>
</dbReference>
<dbReference type="Proteomes" id="UP000035337">
    <property type="component" value="Chromosome"/>
</dbReference>
<keyword evidence="1" id="KW-0808">Transferase</keyword>
<dbReference type="SUPFAM" id="SSF53613">
    <property type="entry name" value="Ribokinase-like"/>
    <property type="match status" value="1"/>
</dbReference>
<protein>
    <submittedName>
        <fullName evidence="4">Kinase, PfkB family</fullName>
    </submittedName>
</protein>
<keyword evidence="5" id="KW-1185">Reference proteome</keyword>
<dbReference type="InterPro" id="IPR029056">
    <property type="entry name" value="Ribokinase-like"/>
</dbReference>
<sequence length="277" mass="30491">MKILALACFCVDVFPETGKILPGGNALNLAVNCKEAGAEVFAAGNIGTDKYADILKSAIDKYKIDRSRIYEIEGATANHTIHIDANGDRYFKDGAWISGVWADYKISESDKLFAKNMDAVATTFYEPDFENILSVKQQPLKQGSITQVEGDSIPLTAVDFHDAKISAVWEKYFNSIDLFFISGKTQDLKPLKEWSKKYKTVFTATLGEHGSISYKDGKEYKCGAVKVDKVIDTTGCGDSYIAGFIVEYLKSKNIEASMENGAHFASKTLSYIGGFQI</sequence>
<proteinExistence type="predicted"/>
<dbReference type="EMBL" id="CP009498">
    <property type="protein sequence ID" value="AKL98157.1"/>
    <property type="molecule type" value="Genomic_DNA"/>
</dbReference>
<dbReference type="Pfam" id="PF00294">
    <property type="entry name" value="PfkB"/>
    <property type="match status" value="1"/>
</dbReference>
<dbReference type="PANTHER" id="PTHR10584:SF166">
    <property type="entry name" value="RIBOKINASE"/>
    <property type="match status" value="1"/>
</dbReference>
<evidence type="ECO:0000256" key="2">
    <source>
        <dbReference type="ARBA" id="ARBA00022777"/>
    </source>
</evidence>
<dbReference type="GO" id="GO:0016301">
    <property type="term" value="F:kinase activity"/>
    <property type="evidence" value="ECO:0007669"/>
    <property type="project" value="UniProtKB-KW"/>
</dbReference>
<feature type="domain" description="Carbohydrate kinase PfkB" evidence="3">
    <location>
        <begin position="19"/>
        <end position="273"/>
    </location>
</feature>